<dbReference type="PANTHER" id="PTHR43706">
    <property type="entry name" value="NADH DEHYDROGENASE"/>
    <property type="match status" value="1"/>
</dbReference>
<evidence type="ECO:0000256" key="7">
    <source>
        <dbReference type="ARBA" id="ARBA00023027"/>
    </source>
</evidence>
<protein>
    <recommendedName>
        <fullName evidence="2">NADH:ubiquinone reductase (non-electrogenic)</fullName>
        <ecNumber evidence="2">1.6.5.9</ecNumber>
    </recommendedName>
</protein>
<reference evidence="12 13" key="1">
    <citation type="submission" date="2017-09" db="EMBL/GenBank/DDBJ databases">
        <title>Sphingomonas spermidinifaciens 9NM-10, whole genome shotgun sequence.</title>
        <authorList>
            <person name="Feng G."/>
            <person name="Zhu H."/>
        </authorList>
    </citation>
    <scope>NUCLEOTIDE SEQUENCE [LARGE SCALE GENOMIC DNA]</scope>
    <source>
        <strain evidence="12 13">9NM-10</strain>
    </source>
</reference>
<dbReference type="GO" id="GO:0050136">
    <property type="term" value="F:NADH dehydrogenase (quinone) (non-electrogenic) activity"/>
    <property type="evidence" value="ECO:0007669"/>
    <property type="project" value="UniProtKB-EC"/>
</dbReference>
<evidence type="ECO:0000256" key="8">
    <source>
        <dbReference type="ARBA" id="ARBA00047599"/>
    </source>
</evidence>
<gene>
    <name evidence="12" type="ORF">COC42_17015</name>
</gene>
<sequence length="468" mass="49731">MPPSDEDKRAGRAASLEDGQPPRIVIIGGGFGGLAAARALTRTRASITLIDRQNHHCFQPLLYQVASATLNPADVAWPIRSLLASQRNATVLTAEVTGIDTAQSVVQTDGGIFPYDHLVVATGATHAYFGRDEWARHAPGLKRIEDAIEIRRRILLAFEHAEITTDADEKCALSTFVVIGGGPTGVEMAGAIADMAQHALARDFRNIDPAAARIILIEAAPRLLAAFPEELGDYTRRALEKRGVEVRTGARVTAIEDGVVKVGDATIVAGAIVWAAGVAASAAADWLKAEHDRAGRVRVNADLTLPDHPDIFVIGDTAAVLGADGRPVPGIAPAAKQMGRFAGELIAARIGGRVTQTRFVYRHEGNLATIGRKAAVVDLGRIKLTGLIGWLFWGLVHVYFLIGARSRIAVTFNWLWDYVTFGRRARLITHPSTTPLGGALAARPTVDAAAAAGDSAGSSTRSAEASWR</sequence>
<dbReference type="RefSeq" id="WP_096344542.1">
    <property type="nucleotide sequence ID" value="NZ_NWMW01000003.1"/>
</dbReference>
<dbReference type="PANTHER" id="PTHR43706:SF47">
    <property type="entry name" value="EXTERNAL NADH-UBIQUINONE OXIDOREDUCTASE 1, MITOCHONDRIAL-RELATED"/>
    <property type="match status" value="1"/>
</dbReference>
<dbReference type="Pfam" id="PF07992">
    <property type="entry name" value="Pyr_redox_2"/>
    <property type="match status" value="1"/>
</dbReference>
<dbReference type="InterPro" id="IPR045024">
    <property type="entry name" value="NDH-2"/>
</dbReference>
<keyword evidence="9" id="KW-0472">Membrane</keyword>
<keyword evidence="13" id="KW-1185">Reference proteome</keyword>
<feature type="domain" description="FAD/NAD(P)-binding" evidence="10">
    <location>
        <begin position="23"/>
        <end position="339"/>
    </location>
</feature>
<feature type="transmembrane region" description="Helical" evidence="9">
    <location>
        <begin position="384"/>
        <end position="402"/>
    </location>
</feature>
<evidence type="ECO:0000313" key="12">
    <source>
        <dbReference type="EMBL" id="PCD01799.1"/>
    </source>
</evidence>
<keyword evidence="4" id="KW-0274">FAD</keyword>
<dbReference type="EC" id="1.6.5.9" evidence="2"/>
<dbReference type="Gene3D" id="3.50.50.100">
    <property type="match status" value="1"/>
</dbReference>
<keyword evidence="5" id="KW-0809">Transit peptide</keyword>
<keyword evidence="6" id="KW-0560">Oxidoreductase</keyword>
<dbReference type="EMBL" id="NWMW01000003">
    <property type="protein sequence ID" value="PCD01799.1"/>
    <property type="molecule type" value="Genomic_DNA"/>
</dbReference>
<dbReference type="PRINTS" id="PR00368">
    <property type="entry name" value="FADPNR"/>
</dbReference>
<evidence type="ECO:0000259" key="11">
    <source>
        <dbReference type="Pfam" id="PF22366"/>
    </source>
</evidence>
<comment type="similarity">
    <text evidence="1">Belongs to the NADH dehydrogenase family.</text>
</comment>
<evidence type="ECO:0000256" key="6">
    <source>
        <dbReference type="ARBA" id="ARBA00023002"/>
    </source>
</evidence>
<keyword evidence="7" id="KW-0520">NAD</keyword>
<dbReference type="InterPro" id="IPR036188">
    <property type="entry name" value="FAD/NAD-bd_sf"/>
</dbReference>
<dbReference type="PRINTS" id="PR00411">
    <property type="entry name" value="PNDRDTASEI"/>
</dbReference>
<dbReference type="InterPro" id="IPR023753">
    <property type="entry name" value="FAD/NAD-binding_dom"/>
</dbReference>
<dbReference type="AlphaFoldDB" id="A0A2A4B1Y6"/>
<dbReference type="Proteomes" id="UP000218366">
    <property type="component" value="Unassembled WGS sequence"/>
</dbReference>
<accession>A0A2A4B1Y6</accession>
<evidence type="ECO:0000256" key="2">
    <source>
        <dbReference type="ARBA" id="ARBA00012637"/>
    </source>
</evidence>
<dbReference type="Pfam" id="PF22366">
    <property type="entry name" value="NDH2_C"/>
    <property type="match status" value="1"/>
</dbReference>
<keyword evidence="9" id="KW-0812">Transmembrane</keyword>
<keyword evidence="9" id="KW-1133">Transmembrane helix</keyword>
<dbReference type="SUPFAM" id="SSF51905">
    <property type="entry name" value="FAD/NAD(P)-binding domain"/>
    <property type="match status" value="2"/>
</dbReference>
<dbReference type="OrthoDB" id="9781621at2"/>
<feature type="domain" description="External alternative NADH-ubiquinone oxidoreductase-like C-terminal" evidence="11">
    <location>
        <begin position="363"/>
        <end position="423"/>
    </location>
</feature>
<comment type="catalytic activity">
    <reaction evidence="8">
        <text>a quinone + NADH + H(+) = a quinol + NAD(+)</text>
        <dbReference type="Rhea" id="RHEA:46160"/>
        <dbReference type="ChEBI" id="CHEBI:15378"/>
        <dbReference type="ChEBI" id="CHEBI:24646"/>
        <dbReference type="ChEBI" id="CHEBI:57540"/>
        <dbReference type="ChEBI" id="CHEBI:57945"/>
        <dbReference type="ChEBI" id="CHEBI:132124"/>
        <dbReference type="EC" id="1.6.5.9"/>
    </reaction>
</comment>
<evidence type="ECO:0000313" key="13">
    <source>
        <dbReference type="Proteomes" id="UP000218366"/>
    </source>
</evidence>
<proteinExistence type="inferred from homology"/>
<evidence type="ECO:0000256" key="5">
    <source>
        <dbReference type="ARBA" id="ARBA00022946"/>
    </source>
</evidence>
<name>A0A2A4B1Y6_9SPHN</name>
<evidence type="ECO:0000256" key="4">
    <source>
        <dbReference type="ARBA" id="ARBA00022827"/>
    </source>
</evidence>
<evidence type="ECO:0000256" key="9">
    <source>
        <dbReference type="SAM" id="Phobius"/>
    </source>
</evidence>
<evidence type="ECO:0000256" key="3">
    <source>
        <dbReference type="ARBA" id="ARBA00022630"/>
    </source>
</evidence>
<comment type="caution">
    <text evidence="12">The sequence shown here is derived from an EMBL/GenBank/DDBJ whole genome shotgun (WGS) entry which is preliminary data.</text>
</comment>
<organism evidence="12 13">
    <name type="scientific">Sphingomonas spermidinifaciens</name>
    <dbReference type="NCBI Taxonomy" id="1141889"/>
    <lineage>
        <taxon>Bacteria</taxon>
        <taxon>Pseudomonadati</taxon>
        <taxon>Pseudomonadota</taxon>
        <taxon>Alphaproteobacteria</taxon>
        <taxon>Sphingomonadales</taxon>
        <taxon>Sphingomonadaceae</taxon>
        <taxon>Sphingomonas</taxon>
    </lineage>
</organism>
<evidence type="ECO:0000259" key="10">
    <source>
        <dbReference type="Pfam" id="PF07992"/>
    </source>
</evidence>
<dbReference type="InterPro" id="IPR054585">
    <property type="entry name" value="NDH2-like_C"/>
</dbReference>
<keyword evidence="3" id="KW-0285">Flavoprotein</keyword>
<evidence type="ECO:0000256" key="1">
    <source>
        <dbReference type="ARBA" id="ARBA00005272"/>
    </source>
</evidence>